<evidence type="ECO:0000256" key="3">
    <source>
        <dbReference type="ARBA" id="ARBA00022737"/>
    </source>
</evidence>
<dbReference type="CDD" id="cd03358">
    <property type="entry name" value="LbH_WxcM_N_like"/>
    <property type="match status" value="1"/>
</dbReference>
<dbReference type="InterPro" id="IPR001451">
    <property type="entry name" value="Hexapep"/>
</dbReference>
<dbReference type="InterPro" id="IPR050179">
    <property type="entry name" value="Trans_hexapeptide_repeat"/>
</dbReference>
<dbReference type="Gene3D" id="2.160.10.10">
    <property type="entry name" value="Hexapeptide repeat proteins"/>
    <property type="match status" value="1"/>
</dbReference>
<dbReference type="PANTHER" id="PTHR43300:SF4">
    <property type="entry name" value="ACYL-[ACYL-CARRIER-PROTEIN]--UDP-N-ACETYLGLUCOSAMINE O-ACYLTRANSFERASE"/>
    <property type="match status" value="1"/>
</dbReference>
<dbReference type="Proteomes" id="UP000321820">
    <property type="component" value="Chromosome"/>
</dbReference>
<dbReference type="AlphaFoldDB" id="A0A5B9EEB0"/>
<dbReference type="InterPro" id="IPR011004">
    <property type="entry name" value="Trimer_LpxA-like_sf"/>
</dbReference>
<evidence type="ECO:0000256" key="2">
    <source>
        <dbReference type="ARBA" id="ARBA00022679"/>
    </source>
</evidence>
<evidence type="ECO:0000313" key="6">
    <source>
        <dbReference type="Proteomes" id="UP000321820"/>
    </source>
</evidence>
<dbReference type="Pfam" id="PF00132">
    <property type="entry name" value="Hexapep"/>
    <property type="match status" value="1"/>
</dbReference>
<keyword evidence="6" id="KW-1185">Reference proteome</keyword>
<dbReference type="KEGG" id="talb:FTW19_11820"/>
<organism evidence="5 6">
    <name type="scientific">Terriglobus albidus</name>
    <dbReference type="NCBI Taxonomy" id="1592106"/>
    <lineage>
        <taxon>Bacteria</taxon>
        <taxon>Pseudomonadati</taxon>
        <taxon>Acidobacteriota</taxon>
        <taxon>Terriglobia</taxon>
        <taxon>Terriglobales</taxon>
        <taxon>Acidobacteriaceae</taxon>
        <taxon>Terriglobus</taxon>
    </lineage>
</organism>
<name>A0A5B9EEB0_9BACT</name>
<protein>
    <submittedName>
        <fullName evidence="5">N-acetyltransferase</fullName>
    </submittedName>
</protein>
<dbReference type="OrthoDB" id="9801697at2"/>
<evidence type="ECO:0000313" key="5">
    <source>
        <dbReference type="EMBL" id="QEE28627.1"/>
    </source>
</evidence>
<dbReference type="SUPFAM" id="SSF51161">
    <property type="entry name" value="Trimeric LpxA-like enzymes"/>
    <property type="match status" value="2"/>
</dbReference>
<dbReference type="EMBL" id="CP042806">
    <property type="protein sequence ID" value="QEE28627.1"/>
    <property type="molecule type" value="Genomic_DNA"/>
</dbReference>
<proteinExistence type="inferred from homology"/>
<dbReference type="PANTHER" id="PTHR43300">
    <property type="entry name" value="ACETYLTRANSFERASE"/>
    <property type="match status" value="1"/>
</dbReference>
<keyword evidence="4" id="KW-0012">Acyltransferase</keyword>
<reference evidence="5 6" key="1">
    <citation type="submission" date="2019-08" db="EMBL/GenBank/DDBJ databases">
        <title>Complete genome sequence of Terriglobus albidus strain ORNL.</title>
        <authorList>
            <person name="Podar M."/>
        </authorList>
    </citation>
    <scope>NUCLEOTIDE SEQUENCE [LARGE SCALE GENOMIC DNA]</scope>
    <source>
        <strain evidence="5 6">ORNL</strain>
    </source>
</reference>
<keyword evidence="2 5" id="KW-0808">Transferase</keyword>
<dbReference type="InterPro" id="IPR018357">
    <property type="entry name" value="Hexapep_transf_CS"/>
</dbReference>
<sequence length="266" mass="28125">MSFEFVASENALLLEQERNRRYPNVHFGRNVVVGQNVSIGEGTVIGNHVVLHDHATIGKDVRIDDGAIIGKKPLKSKASAMTGSKELGPAFLGNGCLVGSNAVIYSGAIVEDGVLIADFASVREDTAIGELSIIGRGVAIENQVRVGRCCKIETGAYITAKSAIGDQCFVAPEVTFTNDNFVGRTQERFKHFGGVTMQKGARIAANATILPGVLIGEDALVAAGSVVTRDVPARMVVMGAPARVVRPVDIDQLLPYESNVKPGETP</sequence>
<accession>A0A5B9EEB0</accession>
<keyword evidence="3" id="KW-0677">Repeat</keyword>
<dbReference type="Pfam" id="PF14602">
    <property type="entry name" value="Hexapep_2"/>
    <property type="match status" value="1"/>
</dbReference>
<dbReference type="PROSITE" id="PS00101">
    <property type="entry name" value="HEXAPEP_TRANSFERASES"/>
    <property type="match status" value="1"/>
</dbReference>
<comment type="similarity">
    <text evidence="1">Belongs to the transferase hexapeptide repeat family.</text>
</comment>
<dbReference type="RefSeq" id="WP_147647817.1">
    <property type="nucleotide sequence ID" value="NZ_CP042806.1"/>
</dbReference>
<dbReference type="GO" id="GO:0016746">
    <property type="term" value="F:acyltransferase activity"/>
    <property type="evidence" value="ECO:0007669"/>
    <property type="project" value="UniProtKB-KW"/>
</dbReference>
<gene>
    <name evidence="5" type="ORF">FTW19_11820</name>
</gene>
<evidence type="ECO:0000256" key="4">
    <source>
        <dbReference type="ARBA" id="ARBA00023315"/>
    </source>
</evidence>
<evidence type="ECO:0000256" key="1">
    <source>
        <dbReference type="ARBA" id="ARBA00007274"/>
    </source>
</evidence>